<feature type="compositionally biased region" description="Polar residues" evidence="11">
    <location>
        <begin position="579"/>
        <end position="591"/>
    </location>
</feature>
<dbReference type="Gene3D" id="3.40.1050.10">
    <property type="entry name" value="Carbonic anhydrase"/>
    <property type="match status" value="1"/>
</dbReference>
<dbReference type="InterPro" id="IPR001902">
    <property type="entry name" value="SLC26A/SulP_fam"/>
</dbReference>
<feature type="region of interest" description="Disordered" evidence="11">
    <location>
        <begin position="826"/>
        <end position="884"/>
    </location>
</feature>
<evidence type="ECO:0000256" key="4">
    <source>
        <dbReference type="ARBA" id="ARBA00022692"/>
    </source>
</evidence>
<feature type="transmembrane region" description="Helical" evidence="12">
    <location>
        <begin position="314"/>
        <end position="337"/>
    </location>
</feature>
<dbReference type="InterPro" id="IPR015892">
    <property type="entry name" value="Carbonic_anhydrase_CS"/>
</dbReference>
<dbReference type="SUPFAM" id="SSF53056">
    <property type="entry name" value="beta-carbonic anhydrase, cab"/>
    <property type="match status" value="1"/>
</dbReference>
<dbReference type="EMBL" id="JWIO01000002">
    <property type="protein sequence ID" value="KLL12919.1"/>
    <property type="molecule type" value="Genomic_DNA"/>
</dbReference>
<evidence type="ECO:0000313" key="15">
    <source>
        <dbReference type="Proteomes" id="UP000035425"/>
    </source>
</evidence>
<protein>
    <recommendedName>
        <fullName evidence="3">carbonic anhydrase</fullName>
        <ecNumber evidence="3">4.2.1.1</ecNumber>
    </recommendedName>
</protein>
<comment type="similarity">
    <text evidence="2">Belongs to the beta-class carbonic anhydrase family.</text>
</comment>
<feature type="transmembrane region" description="Helical" evidence="12">
    <location>
        <begin position="48"/>
        <end position="68"/>
    </location>
</feature>
<name>A0ABR5F867_9ACTN</name>
<reference evidence="14 15" key="1">
    <citation type="submission" date="2014-12" db="EMBL/GenBank/DDBJ databases">
        <title>Frankia sp. BMG5.1 draft genome.</title>
        <authorList>
            <person name="Gtari M."/>
            <person name="Ghodhbane-Gtari F."/>
            <person name="Nouioui I."/>
            <person name="Ktari A."/>
            <person name="Hezbri K."/>
            <person name="Mimouni W."/>
            <person name="Sbissi I."/>
            <person name="Ayari A."/>
            <person name="Yamanaka T."/>
            <person name="Normand P."/>
            <person name="Tisa L.S."/>
            <person name="Boudabous A."/>
        </authorList>
    </citation>
    <scope>NUCLEOTIDE SEQUENCE [LARGE SCALE GENOMIC DNA]</scope>
    <source>
        <strain evidence="14 15">BMG5.1</strain>
    </source>
</reference>
<comment type="function">
    <text evidence="9">Catalyzes the reversible hydration of carbon dioxide to form bicarbonate.</text>
</comment>
<dbReference type="SMART" id="SM00947">
    <property type="entry name" value="Pro_CA"/>
    <property type="match status" value="1"/>
</dbReference>
<evidence type="ECO:0000256" key="6">
    <source>
        <dbReference type="ARBA" id="ARBA00022989"/>
    </source>
</evidence>
<feature type="transmembrane region" description="Helical" evidence="12">
    <location>
        <begin position="75"/>
        <end position="95"/>
    </location>
</feature>
<dbReference type="InterPro" id="IPR036874">
    <property type="entry name" value="Carbonic_anhydrase_sf"/>
</dbReference>
<feature type="transmembrane region" description="Helical" evidence="12">
    <location>
        <begin position="196"/>
        <end position="212"/>
    </location>
</feature>
<evidence type="ECO:0000256" key="9">
    <source>
        <dbReference type="ARBA" id="ARBA00024993"/>
    </source>
</evidence>
<feature type="transmembrane region" description="Helical" evidence="12">
    <location>
        <begin position="357"/>
        <end position="386"/>
    </location>
</feature>
<evidence type="ECO:0000313" key="14">
    <source>
        <dbReference type="EMBL" id="KLL12919.1"/>
    </source>
</evidence>
<keyword evidence="4 12" id="KW-0812">Transmembrane</keyword>
<feature type="region of interest" description="Disordered" evidence="11">
    <location>
        <begin position="1"/>
        <end position="40"/>
    </location>
</feature>
<keyword evidence="5" id="KW-0862">Zinc</keyword>
<feature type="transmembrane region" description="Helical" evidence="12">
    <location>
        <begin position="115"/>
        <end position="137"/>
    </location>
</feature>
<keyword evidence="8" id="KW-0456">Lyase</keyword>
<keyword evidence="6 12" id="KW-1133">Transmembrane helix</keyword>
<evidence type="ECO:0000256" key="10">
    <source>
        <dbReference type="ARBA" id="ARBA00048348"/>
    </source>
</evidence>
<proteinExistence type="inferred from homology"/>
<comment type="catalytic activity">
    <reaction evidence="10">
        <text>hydrogencarbonate + H(+) = CO2 + H2O</text>
        <dbReference type="Rhea" id="RHEA:10748"/>
        <dbReference type="ChEBI" id="CHEBI:15377"/>
        <dbReference type="ChEBI" id="CHEBI:15378"/>
        <dbReference type="ChEBI" id="CHEBI:16526"/>
        <dbReference type="ChEBI" id="CHEBI:17544"/>
        <dbReference type="EC" id="4.2.1.1"/>
    </reaction>
</comment>
<evidence type="ECO:0000259" key="13">
    <source>
        <dbReference type="Pfam" id="PF00916"/>
    </source>
</evidence>
<feature type="transmembrane region" description="Helical" evidence="12">
    <location>
        <begin position="268"/>
        <end position="294"/>
    </location>
</feature>
<feature type="compositionally biased region" description="Low complexity" evidence="11">
    <location>
        <begin position="1"/>
        <end position="22"/>
    </location>
</feature>
<dbReference type="Pfam" id="PF00484">
    <property type="entry name" value="Pro_CA"/>
    <property type="match status" value="1"/>
</dbReference>
<evidence type="ECO:0000256" key="2">
    <source>
        <dbReference type="ARBA" id="ARBA00006217"/>
    </source>
</evidence>
<comment type="subcellular location">
    <subcellularLocation>
        <location evidence="1">Membrane</location>
        <topology evidence="1">Multi-pass membrane protein</topology>
    </subcellularLocation>
</comment>
<sequence>MAVPHVPSSPSASSSSQHSHSPPAAPEGTGRGRSRRRPLVPGTFRPDLQASLVVFLVAIPLSLGIAVASGAPVAAGLIAAVVGGVVAGVLGGAPLQVSGPAAGLTVIVAGLVSSYGWQVTCAITAAAGVVQILFAVSRVARAAVAVSPAIVHGMLGGIGLTIVFGQLHVVLGGKPESHALDNIATLPGQIIDNHNAATLIGIVTMAIILLWPRLAKVLPRQVRAIPAPLAAVTVGTAAAAAFHLDLPRVDLPGSILSSLSLPGFPDGAWGGIVVGVLTVAVVASVESLLSAVAVEKLPGARRPGQRPVSLNRELFGQGSANILSGLAGGLPVTGVIVRSSTNVAAGARTRASAVLHGVWVLLFAVFLGGVIEWIPLAALAGLLVVVGIRLVDISHLRHVRRHGELPVYVVTLVGVVALDLLQGVALGLVTALGLILRRVLWSSIHLVRSGELWQVEVEGTLSFVSLPRLSRILGRIPRGTPVLIELVVDYLDHAAFEHLHTWCTDHERAGGSVTVDEIGHAWFRPAQDAPAGRRRTVVPHLPRWFAPWSQWQELAAAHTDSQEAGPRDADIQSDHQTDDSSTADSRQSIGTGVTGRGPAAGHAHPVSTMLVGVAEFHRRAAPLLRGTLGGLAEAQRPSALFLTCADSRVVPNIITSSGPGDLFTIRNVGNLVPPGASERGAHIAPGSDLSVTAALDYAVTVLKVPSIVVCGHSGCGAMQALLSGDLDNDPDSALAGWLTHARGALARLPLPGTEGLSPLEQLGRANVVQQLEHLRAHPAVRGALEQGGLQLVGLYFDISVAYTWVLDEESGYFVDPSEVLTTVAPHRRRASRRWDTPASTASTASTGPTTGPSTAHPPSAPHTRGPGKTLLDGHRGRRRRGTPA</sequence>
<keyword evidence="7 12" id="KW-0472">Membrane</keyword>
<dbReference type="Pfam" id="PF00916">
    <property type="entry name" value="Sulfate_transp"/>
    <property type="match status" value="1"/>
</dbReference>
<organism evidence="14 15">
    <name type="scientific">Protofrankia coriariae</name>
    <dbReference type="NCBI Taxonomy" id="1562887"/>
    <lineage>
        <taxon>Bacteria</taxon>
        <taxon>Bacillati</taxon>
        <taxon>Actinomycetota</taxon>
        <taxon>Actinomycetes</taxon>
        <taxon>Frankiales</taxon>
        <taxon>Frankiaceae</taxon>
        <taxon>Protofrankia</taxon>
    </lineage>
</organism>
<feature type="transmembrane region" description="Helical" evidence="12">
    <location>
        <begin position="149"/>
        <end position="171"/>
    </location>
</feature>
<feature type="transmembrane region" description="Helical" evidence="12">
    <location>
        <begin position="407"/>
        <end position="436"/>
    </location>
</feature>
<gene>
    <name evidence="14" type="ORF">FrCorBMG51_02160</name>
</gene>
<evidence type="ECO:0000256" key="11">
    <source>
        <dbReference type="SAM" id="MobiDB-lite"/>
    </source>
</evidence>
<dbReference type="EC" id="4.2.1.1" evidence="3"/>
<evidence type="ECO:0000256" key="3">
    <source>
        <dbReference type="ARBA" id="ARBA00012925"/>
    </source>
</evidence>
<accession>A0ABR5F867</accession>
<feature type="domain" description="SLC26A/SulP transporter" evidence="13">
    <location>
        <begin position="44"/>
        <end position="407"/>
    </location>
</feature>
<feature type="compositionally biased region" description="Basic residues" evidence="11">
    <location>
        <begin position="875"/>
        <end position="884"/>
    </location>
</feature>
<evidence type="ECO:0000256" key="7">
    <source>
        <dbReference type="ARBA" id="ARBA00023136"/>
    </source>
</evidence>
<feature type="compositionally biased region" description="Basic and acidic residues" evidence="11">
    <location>
        <begin position="565"/>
        <end position="578"/>
    </location>
</feature>
<dbReference type="InterPro" id="IPR001765">
    <property type="entry name" value="Carbonic_anhydrase"/>
</dbReference>
<evidence type="ECO:0000256" key="1">
    <source>
        <dbReference type="ARBA" id="ARBA00004141"/>
    </source>
</evidence>
<dbReference type="Proteomes" id="UP000035425">
    <property type="component" value="Unassembled WGS sequence"/>
</dbReference>
<dbReference type="InterPro" id="IPR011547">
    <property type="entry name" value="SLC26A/SulP_dom"/>
</dbReference>
<feature type="transmembrane region" description="Helical" evidence="12">
    <location>
        <begin position="224"/>
        <end position="244"/>
    </location>
</feature>
<evidence type="ECO:0000256" key="5">
    <source>
        <dbReference type="ARBA" id="ARBA00022833"/>
    </source>
</evidence>
<comment type="caution">
    <text evidence="14">The sequence shown here is derived from an EMBL/GenBank/DDBJ whole genome shotgun (WGS) entry which is preliminary data.</text>
</comment>
<dbReference type="PROSITE" id="PS00704">
    <property type="entry name" value="PROK_CO2_ANHYDRASE_1"/>
    <property type="match status" value="1"/>
</dbReference>
<keyword evidence="15" id="KW-1185">Reference proteome</keyword>
<evidence type="ECO:0000256" key="8">
    <source>
        <dbReference type="ARBA" id="ARBA00023239"/>
    </source>
</evidence>
<feature type="region of interest" description="Disordered" evidence="11">
    <location>
        <begin position="556"/>
        <end position="602"/>
    </location>
</feature>
<feature type="compositionally biased region" description="Low complexity" evidence="11">
    <location>
        <begin position="836"/>
        <end position="863"/>
    </location>
</feature>
<dbReference type="PANTHER" id="PTHR11814">
    <property type="entry name" value="SULFATE TRANSPORTER"/>
    <property type="match status" value="1"/>
</dbReference>
<evidence type="ECO:0000256" key="12">
    <source>
        <dbReference type="SAM" id="Phobius"/>
    </source>
</evidence>